<reference evidence="3" key="1">
    <citation type="submission" date="2021-12" db="EMBL/GenBank/DDBJ databases">
        <authorList>
            <person name="King R."/>
        </authorList>
    </citation>
    <scope>NUCLEOTIDE SEQUENCE</scope>
</reference>
<protein>
    <submittedName>
        <fullName evidence="3">Uncharacterized protein</fullName>
    </submittedName>
</protein>
<keyword evidence="2" id="KW-1133">Transmembrane helix</keyword>
<sequence length="216" mass="23791">MGSGVDMLACVLDSGCSDSWDPPPDSILEIPPPPMPSFFQSNFTLSPGCSPFSCDWSTGHSVEYVELPHQETQLDETWLIILGSSLVIVLVLSILLTMFLIRCRQLKTLKIPSLSSLNEGGNCEAVLYPASMHGRAFWATLGPHGTMKHVTEPLPFPILKPATKSFENCGFIEAEDYISKVRPRVSSPTRIENPNLPPLNINGSLRRPSYHTIGRQ</sequence>
<feature type="transmembrane region" description="Helical" evidence="2">
    <location>
        <begin position="78"/>
        <end position="101"/>
    </location>
</feature>
<dbReference type="OrthoDB" id="6341359at2759"/>
<evidence type="ECO:0000256" key="2">
    <source>
        <dbReference type="SAM" id="Phobius"/>
    </source>
</evidence>
<evidence type="ECO:0000313" key="3">
    <source>
        <dbReference type="EMBL" id="CAH0388489.1"/>
    </source>
</evidence>
<accession>A0A9P0ABW3</accession>
<evidence type="ECO:0000313" key="4">
    <source>
        <dbReference type="Proteomes" id="UP001152759"/>
    </source>
</evidence>
<keyword evidence="2" id="KW-0472">Membrane</keyword>
<name>A0A9P0ABW3_BEMTA</name>
<keyword evidence="4" id="KW-1185">Reference proteome</keyword>
<organism evidence="3 4">
    <name type="scientific">Bemisia tabaci</name>
    <name type="common">Sweetpotato whitefly</name>
    <name type="synonym">Aleurodes tabaci</name>
    <dbReference type="NCBI Taxonomy" id="7038"/>
    <lineage>
        <taxon>Eukaryota</taxon>
        <taxon>Metazoa</taxon>
        <taxon>Ecdysozoa</taxon>
        <taxon>Arthropoda</taxon>
        <taxon>Hexapoda</taxon>
        <taxon>Insecta</taxon>
        <taxon>Pterygota</taxon>
        <taxon>Neoptera</taxon>
        <taxon>Paraneoptera</taxon>
        <taxon>Hemiptera</taxon>
        <taxon>Sternorrhyncha</taxon>
        <taxon>Aleyrodoidea</taxon>
        <taxon>Aleyrodidae</taxon>
        <taxon>Aleyrodinae</taxon>
        <taxon>Bemisia</taxon>
    </lineage>
</organism>
<keyword evidence="2" id="KW-0812">Transmembrane</keyword>
<dbReference type="AlphaFoldDB" id="A0A9P0ABW3"/>
<feature type="region of interest" description="Disordered" evidence="1">
    <location>
        <begin position="189"/>
        <end position="216"/>
    </location>
</feature>
<dbReference type="EMBL" id="OU963865">
    <property type="protein sequence ID" value="CAH0388489.1"/>
    <property type="molecule type" value="Genomic_DNA"/>
</dbReference>
<dbReference type="KEGG" id="btab:109039051"/>
<dbReference type="Proteomes" id="UP001152759">
    <property type="component" value="Chromosome 4"/>
</dbReference>
<proteinExistence type="predicted"/>
<gene>
    <name evidence="3" type="ORF">BEMITA_LOCUS7401</name>
</gene>
<evidence type="ECO:0000256" key="1">
    <source>
        <dbReference type="SAM" id="MobiDB-lite"/>
    </source>
</evidence>